<proteinExistence type="predicted"/>
<sequence>MLCNRRSKDQSESSECSLVHDIFQTSDSACSEWVVFAIKEASVVDDQCEASTDPIILLLFQLAEQLASSLKAKIQIQFDGKFCFNFFSVNNSEIYETCIAYKDVTY</sequence>
<protein>
    <submittedName>
        <fullName evidence="1">Uncharacterized protein</fullName>
    </submittedName>
</protein>
<organism evidence="1 2">
    <name type="scientific">Sinanodonta woodiana</name>
    <name type="common">Chinese pond mussel</name>
    <name type="synonym">Anodonta woodiana</name>
    <dbReference type="NCBI Taxonomy" id="1069815"/>
    <lineage>
        <taxon>Eukaryota</taxon>
        <taxon>Metazoa</taxon>
        <taxon>Spiralia</taxon>
        <taxon>Lophotrochozoa</taxon>
        <taxon>Mollusca</taxon>
        <taxon>Bivalvia</taxon>
        <taxon>Autobranchia</taxon>
        <taxon>Heteroconchia</taxon>
        <taxon>Palaeoheterodonta</taxon>
        <taxon>Unionida</taxon>
        <taxon>Unionoidea</taxon>
        <taxon>Unionidae</taxon>
        <taxon>Unioninae</taxon>
        <taxon>Sinanodonta</taxon>
    </lineage>
</organism>
<keyword evidence="2" id="KW-1185">Reference proteome</keyword>
<dbReference type="AlphaFoldDB" id="A0ABD3V6I8"/>
<gene>
    <name evidence="1" type="ORF">ACJMK2_011924</name>
</gene>
<comment type="caution">
    <text evidence="1">The sequence shown here is derived from an EMBL/GenBank/DDBJ whole genome shotgun (WGS) entry which is preliminary data.</text>
</comment>
<dbReference type="Proteomes" id="UP001634394">
    <property type="component" value="Unassembled WGS sequence"/>
</dbReference>
<accession>A0ABD3V6I8</accession>
<reference evidence="1 2" key="1">
    <citation type="submission" date="2024-11" db="EMBL/GenBank/DDBJ databases">
        <title>Chromosome-level genome assembly of the freshwater bivalve Anodonta woodiana.</title>
        <authorList>
            <person name="Chen X."/>
        </authorList>
    </citation>
    <scope>NUCLEOTIDE SEQUENCE [LARGE SCALE GENOMIC DNA]</scope>
    <source>
        <strain evidence="1">MN2024</strain>
        <tissue evidence="1">Gills</tissue>
    </source>
</reference>
<evidence type="ECO:0000313" key="1">
    <source>
        <dbReference type="EMBL" id="KAL3857232.1"/>
    </source>
</evidence>
<dbReference type="EMBL" id="JBJQND010000013">
    <property type="protein sequence ID" value="KAL3857232.1"/>
    <property type="molecule type" value="Genomic_DNA"/>
</dbReference>
<evidence type="ECO:0000313" key="2">
    <source>
        <dbReference type="Proteomes" id="UP001634394"/>
    </source>
</evidence>
<name>A0ABD3V6I8_SINWO</name>